<dbReference type="EMBL" id="AMCI01001175">
    <property type="protein sequence ID" value="EJX06394.1"/>
    <property type="molecule type" value="Genomic_DNA"/>
</dbReference>
<evidence type="ECO:0000313" key="2">
    <source>
        <dbReference type="EMBL" id="EJX06394.1"/>
    </source>
</evidence>
<dbReference type="Gene3D" id="3.30.830.10">
    <property type="entry name" value="Metalloenzyme, LuxS/M16 peptidase-like"/>
    <property type="match status" value="1"/>
</dbReference>
<proteinExistence type="predicted"/>
<dbReference type="PANTHER" id="PTHR11851">
    <property type="entry name" value="METALLOPROTEASE"/>
    <property type="match status" value="1"/>
</dbReference>
<reference evidence="2" key="1">
    <citation type="journal article" date="2012" name="PLoS ONE">
        <title>Gene sets for utilization of primary and secondary nutrition supplies in the distal gut of endangered iberian lynx.</title>
        <authorList>
            <person name="Alcaide M."/>
            <person name="Messina E."/>
            <person name="Richter M."/>
            <person name="Bargiela R."/>
            <person name="Peplies J."/>
            <person name="Huws S.A."/>
            <person name="Newbold C.J."/>
            <person name="Golyshin P.N."/>
            <person name="Simon M.A."/>
            <person name="Lopez G."/>
            <person name="Yakimov M.M."/>
            <person name="Ferrer M."/>
        </authorList>
    </citation>
    <scope>NUCLEOTIDE SEQUENCE</scope>
</reference>
<dbReference type="Pfam" id="PF00675">
    <property type="entry name" value="Peptidase_M16"/>
    <property type="match status" value="1"/>
</dbReference>
<dbReference type="GO" id="GO:0046872">
    <property type="term" value="F:metal ion binding"/>
    <property type="evidence" value="ECO:0007669"/>
    <property type="project" value="InterPro"/>
</dbReference>
<dbReference type="SUPFAM" id="SSF63411">
    <property type="entry name" value="LuxS/MPP-like metallohydrolase"/>
    <property type="match status" value="1"/>
</dbReference>
<comment type="caution">
    <text evidence="2">The sequence shown here is derived from an EMBL/GenBank/DDBJ whole genome shotgun (WGS) entry which is preliminary data.</text>
</comment>
<dbReference type="InterPro" id="IPR011249">
    <property type="entry name" value="Metalloenz_LuxS/M16"/>
</dbReference>
<accession>J9GH89</accession>
<sequence length="182" mass="20490">MQSREYPEIGEKLYEATMPNGLRIRVVPKVGFSSFFAAFAVNYGGAHRRFELDGKKLDTPAGIAHFLEHKMFDMPSGDSAINILTANGADPNAFTSEDVTCYYFECTHSFEENLRLLLRFVSTPYFTAETVQKEQGIIGQEIRMGEDDPGDALYYNLYKLLYPEHPVKDRIAGTVESIAKIS</sequence>
<dbReference type="InterPro" id="IPR050361">
    <property type="entry name" value="MPP/UQCRC_Complex"/>
</dbReference>
<name>J9GH89_9ZZZZ</name>
<protein>
    <submittedName>
        <fullName evidence="2">Zn-dependent peptidase</fullName>
    </submittedName>
</protein>
<dbReference type="PANTHER" id="PTHR11851:SF134">
    <property type="entry name" value="ZINC-DEPENDENT PROTEASE"/>
    <property type="match status" value="1"/>
</dbReference>
<feature type="domain" description="Peptidase M16 N-terminal" evidence="1">
    <location>
        <begin position="61"/>
        <end position="174"/>
    </location>
</feature>
<evidence type="ECO:0000259" key="1">
    <source>
        <dbReference type="Pfam" id="PF00675"/>
    </source>
</evidence>
<dbReference type="InterPro" id="IPR011765">
    <property type="entry name" value="Pept_M16_N"/>
</dbReference>
<gene>
    <name evidence="2" type="ORF">EVA_05499</name>
</gene>
<feature type="non-terminal residue" evidence="2">
    <location>
        <position position="182"/>
    </location>
</feature>
<dbReference type="AlphaFoldDB" id="J9GH89"/>
<organism evidence="2">
    <name type="scientific">gut metagenome</name>
    <dbReference type="NCBI Taxonomy" id="749906"/>
    <lineage>
        <taxon>unclassified sequences</taxon>
        <taxon>metagenomes</taxon>
        <taxon>organismal metagenomes</taxon>
    </lineage>
</organism>